<gene>
    <name evidence="2" type="ORF">QBC38DRAFT_248158</name>
</gene>
<sequence>MDGVLTGECLGQARLAAAFLASFWILEIQRGVGMGIDNSVGLLTQAQSGCRLLGFGIECVFFLLNISFLVSVISVSGHMSHGVSVFRGRRSVGILGMVEQRTDKGGKY</sequence>
<reference evidence="2" key="1">
    <citation type="journal article" date="2023" name="Mol. Phylogenet. Evol.">
        <title>Genome-scale phylogeny and comparative genomics of the fungal order Sordariales.</title>
        <authorList>
            <person name="Hensen N."/>
            <person name="Bonometti L."/>
            <person name="Westerberg I."/>
            <person name="Brannstrom I.O."/>
            <person name="Guillou S."/>
            <person name="Cros-Aarteil S."/>
            <person name="Calhoun S."/>
            <person name="Haridas S."/>
            <person name="Kuo A."/>
            <person name="Mondo S."/>
            <person name="Pangilinan J."/>
            <person name="Riley R."/>
            <person name="LaButti K."/>
            <person name="Andreopoulos B."/>
            <person name="Lipzen A."/>
            <person name="Chen C."/>
            <person name="Yan M."/>
            <person name="Daum C."/>
            <person name="Ng V."/>
            <person name="Clum A."/>
            <person name="Steindorff A."/>
            <person name="Ohm R.A."/>
            <person name="Martin F."/>
            <person name="Silar P."/>
            <person name="Natvig D.O."/>
            <person name="Lalanne C."/>
            <person name="Gautier V."/>
            <person name="Ament-Velasquez S.L."/>
            <person name="Kruys A."/>
            <person name="Hutchinson M.I."/>
            <person name="Powell A.J."/>
            <person name="Barry K."/>
            <person name="Miller A.N."/>
            <person name="Grigoriev I.V."/>
            <person name="Debuchy R."/>
            <person name="Gladieux P."/>
            <person name="Hiltunen Thoren M."/>
            <person name="Johannesson H."/>
        </authorList>
    </citation>
    <scope>NUCLEOTIDE SEQUENCE</scope>
    <source>
        <strain evidence="2">CBS 990.96</strain>
    </source>
</reference>
<keyword evidence="1" id="KW-0472">Membrane</keyword>
<dbReference type="AlphaFoldDB" id="A0AAN7BXR2"/>
<proteinExistence type="predicted"/>
<protein>
    <submittedName>
        <fullName evidence="2">Uncharacterized protein</fullName>
    </submittedName>
</protein>
<accession>A0AAN7BXR2</accession>
<keyword evidence="1" id="KW-0812">Transmembrane</keyword>
<feature type="transmembrane region" description="Helical" evidence="1">
    <location>
        <begin position="52"/>
        <end position="75"/>
    </location>
</feature>
<keyword evidence="1" id="KW-1133">Transmembrane helix</keyword>
<keyword evidence="3" id="KW-1185">Reference proteome</keyword>
<evidence type="ECO:0000313" key="2">
    <source>
        <dbReference type="EMBL" id="KAK4231417.1"/>
    </source>
</evidence>
<comment type="caution">
    <text evidence="2">The sequence shown here is derived from an EMBL/GenBank/DDBJ whole genome shotgun (WGS) entry which is preliminary data.</text>
</comment>
<name>A0AAN7BXR2_9PEZI</name>
<reference evidence="2" key="2">
    <citation type="submission" date="2023-05" db="EMBL/GenBank/DDBJ databases">
        <authorList>
            <consortium name="Lawrence Berkeley National Laboratory"/>
            <person name="Steindorff A."/>
            <person name="Hensen N."/>
            <person name="Bonometti L."/>
            <person name="Westerberg I."/>
            <person name="Brannstrom I.O."/>
            <person name="Guillou S."/>
            <person name="Cros-Aarteil S."/>
            <person name="Calhoun S."/>
            <person name="Haridas S."/>
            <person name="Kuo A."/>
            <person name="Mondo S."/>
            <person name="Pangilinan J."/>
            <person name="Riley R."/>
            <person name="Labutti K."/>
            <person name="Andreopoulos B."/>
            <person name="Lipzen A."/>
            <person name="Chen C."/>
            <person name="Yanf M."/>
            <person name="Daum C."/>
            <person name="Ng V."/>
            <person name="Clum A."/>
            <person name="Ohm R."/>
            <person name="Martin F."/>
            <person name="Silar P."/>
            <person name="Natvig D."/>
            <person name="Lalanne C."/>
            <person name="Gautier V."/>
            <person name="Ament-Velasquez S.L."/>
            <person name="Kruys A."/>
            <person name="Hutchinson M.I."/>
            <person name="Powell A.J."/>
            <person name="Barry K."/>
            <person name="Miller A.N."/>
            <person name="Grigoriev I.V."/>
            <person name="Debuchy R."/>
            <person name="Gladieux P."/>
            <person name="Thoren M.H."/>
            <person name="Johannesson H."/>
        </authorList>
    </citation>
    <scope>NUCLEOTIDE SEQUENCE</scope>
    <source>
        <strain evidence="2">CBS 990.96</strain>
    </source>
</reference>
<dbReference type="EMBL" id="MU865293">
    <property type="protein sequence ID" value="KAK4231417.1"/>
    <property type="molecule type" value="Genomic_DNA"/>
</dbReference>
<dbReference type="Proteomes" id="UP001301958">
    <property type="component" value="Unassembled WGS sequence"/>
</dbReference>
<evidence type="ECO:0000313" key="3">
    <source>
        <dbReference type="Proteomes" id="UP001301958"/>
    </source>
</evidence>
<evidence type="ECO:0000256" key="1">
    <source>
        <dbReference type="SAM" id="Phobius"/>
    </source>
</evidence>
<organism evidence="2 3">
    <name type="scientific">Podospora fimiseda</name>
    <dbReference type="NCBI Taxonomy" id="252190"/>
    <lineage>
        <taxon>Eukaryota</taxon>
        <taxon>Fungi</taxon>
        <taxon>Dikarya</taxon>
        <taxon>Ascomycota</taxon>
        <taxon>Pezizomycotina</taxon>
        <taxon>Sordariomycetes</taxon>
        <taxon>Sordariomycetidae</taxon>
        <taxon>Sordariales</taxon>
        <taxon>Podosporaceae</taxon>
        <taxon>Podospora</taxon>
    </lineage>
</organism>